<gene>
    <name evidence="1" type="ORF">MGWOODY_Smn1384</name>
</gene>
<evidence type="ECO:0000313" key="1">
    <source>
        <dbReference type="EMBL" id="CUS44785.1"/>
    </source>
</evidence>
<organism evidence="1">
    <name type="scientific">hydrothermal vent metagenome</name>
    <dbReference type="NCBI Taxonomy" id="652676"/>
    <lineage>
        <taxon>unclassified sequences</taxon>
        <taxon>metagenomes</taxon>
        <taxon>ecological metagenomes</taxon>
    </lineage>
</organism>
<accession>A0A160TIJ7</accession>
<sequence>MGERGNGPHGDLPTIRLHDNSAIDYRVKYIAKSPPSNRFDVSRPMDMA</sequence>
<dbReference type="AlphaFoldDB" id="A0A160TIJ7"/>
<reference evidence="1" key="1">
    <citation type="submission" date="2015-10" db="EMBL/GenBank/DDBJ databases">
        <authorList>
            <person name="Gilbert D.G."/>
        </authorList>
    </citation>
    <scope>NUCLEOTIDE SEQUENCE</scope>
</reference>
<protein>
    <submittedName>
        <fullName evidence="1">Uncharacterized protein</fullName>
    </submittedName>
</protein>
<name>A0A160TIJ7_9ZZZZ</name>
<dbReference type="EMBL" id="CZQE01000180">
    <property type="protein sequence ID" value="CUS44785.1"/>
    <property type="molecule type" value="Genomic_DNA"/>
</dbReference>
<proteinExistence type="predicted"/>